<evidence type="ECO:0000313" key="3">
    <source>
        <dbReference type="EMBL" id="EWZ02832.1"/>
    </source>
</evidence>
<keyword evidence="2" id="KW-0812">Transmembrane</keyword>
<gene>
    <name evidence="3" type="ORF">FOYG_02054</name>
</gene>
<evidence type="ECO:0000313" key="4">
    <source>
        <dbReference type="Proteomes" id="UP000030753"/>
    </source>
</evidence>
<dbReference type="EMBL" id="JH717839">
    <property type="protein sequence ID" value="EWZ02832.1"/>
    <property type="molecule type" value="Genomic_DNA"/>
</dbReference>
<dbReference type="OrthoDB" id="5146896at2759"/>
<name>W9JD89_FUSOX</name>
<proteinExistence type="predicted"/>
<feature type="transmembrane region" description="Helical" evidence="2">
    <location>
        <begin position="188"/>
        <end position="212"/>
    </location>
</feature>
<evidence type="ECO:0000256" key="2">
    <source>
        <dbReference type="SAM" id="Phobius"/>
    </source>
</evidence>
<keyword evidence="2" id="KW-0472">Membrane</keyword>
<evidence type="ECO:0000256" key="1">
    <source>
        <dbReference type="SAM" id="MobiDB-lite"/>
    </source>
</evidence>
<accession>W9JD89</accession>
<sequence length="343" mass="36720">MAYIEPTEVAVAPAFDVAGPAVTATATLHQRDLFGRQNNYDSCGYYSFPGSDWATWQCGEEGAWTTTCKTIGSHFGCFQNIFTTCYPSASICDSTDQRALCCTADINGNTNYPYCATGIKPLGDGEELSIYLCGKTEQQVPFYESTVIPMTTGSTTGEQTLTSIDTTKGVIETETAEPSPGPGNPAPVGAIVGGVVGGVALIAILGLAFWFLRRKKPQNKEVATAPAPAPAPIFPPQQHQQQMGYQQDMPPPVIYDYNNNNNNNNNTYAGYPAQGSPPLPSDPRYSQMFVDGTSSPHQSPPVEPYKTAVSPVSELPIAPSPHDNTPVSELPADMRNSSHPTPR</sequence>
<dbReference type="AlphaFoldDB" id="W9JD89"/>
<dbReference type="Proteomes" id="UP000030753">
    <property type="component" value="Unassembled WGS sequence"/>
</dbReference>
<reference evidence="3 4" key="1">
    <citation type="submission" date="2011-06" db="EMBL/GenBank/DDBJ databases">
        <title>The Genome Sequence of Fusarium oxysporum FOSC 3-a.</title>
        <authorList>
            <consortium name="The Broad Institute Genome Sequencing Platform"/>
            <person name="Ma L.-J."/>
            <person name="Gale L.R."/>
            <person name="Schwartz D.C."/>
            <person name="Zhou S."/>
            <person name="Corby-Kistler H."/>
            <person name="Young S.K."/>
            <person name="Zeng Q."/>
            <person name="Gargeya S."/>
            <person name="Fitzgerald M."/>
            <person name="Haas B."/>
            <person name="Abouelleil A."/>
            <person name="Alvarado L."/>
            <person name="Arachchi H.M."/>
            <person name="Berlin A."/>
            <person name="Brown A."/>
            <person name="Chapman S.B."/>
            <person name="Chen Z."/>
            <person name="Dunbar C."/>
            <person name="Freedman E."/>
            <person name="Gearin G."/>
            <person name="Gellesch M."/>
            <person name="Goldberg J."/>
            <person name="Griggs A."/>
            <person name="Gujja S."/>
            <person name="Heiman D."/>
            <person name="Howarth C."/>
            <person name="Larson L."/>
            <person name="Lui A."/>
            <person name="MacDonald P.J.P."/>
            <person name="Mehta T."/>
            <person name="Montmayeur A."/>
            <person name="Murphy C."/>
            <person name="Neiman D."/>
            <person name="Pearson M."/>
            <person name="Priest M."/>
            <person name="Roberts A."/>
            <person name="Saif S."/>
            <person name="Shea T."/>
            <person name="Shenoy N."/>
            <person name="Sisk P."/>
            <person name="Stolte C."/>
            <person name="Sykes S."/>
            <person name="Wortman J."/>
            <person name="Nusbaum C."/>
            <person name="Birren B."/>
        </authorList>
    </citation>
    <scope>NUCLEOTIDE SEQUENCE [LARGE SCALE GENOMIC DNA]</scope>
    <source>
        <strain evidence="4">FOSC 3-a</strain>
    </source>
</reference>
<protein>
    <submittedName>
        <fullName evidence="3">Uncharacterized protein</fullName>
    </submittedName>
</protein>
<feature type="region of interest" description="Disordered" evidence="1">
    <location>
        <begin position="236"/>
        <end position="343"/>
    </location>
</feature>
<keyword evidence="2" id="KW-1133">Transmembrane helix</keyword>
<feature type="compositionally biased region" description="Low complexity" evidence="1">
    <location>
        <begin position="236"/>
        <end position="248"/>
    </location>
</feature>
<organism evidence="3 4">
    <name type="scientific">Fusarium oxysporum NRRL 32931</name>
    <dbReference type="NCBI Taxonomy" id="660029"/>
    <lineage>
        <taxon>Eukaryota</taxon>
        <taxon>Fungi</taxon>
        <taxon>Dikarya</taxon>
        <taxon>Ascomycota</taxon>
        <taxon>Pezizomycotina</taxon>
        <taxon>Sordariomycetes</taxon>
        <taxon>Hypocreomycetidae</taxon>
        <taxon>Hypocreales</taxon>
        <taxon>Nectriaceae</taxon>
        <taxon>Fusarium</taxon>
        <taxon>Fusarium oxysporum species complex</taxon>
    </lineage>
</organism>
<dbReference type="HOGENOM" id="CLU_819012_0_0_1"/>